<accession>A0A378IEP1</accession>
<reference evidence="1 3" key="1">
    <citation type="submission" date="2015-11" db="EMBL/GenBank/DDBJ databases">
        <title>Genomic analysis of 38 Legionella species identifies large and diverse effector repertoires.</title>
        <authorList>
            <person name="Burstein D."/>
            <person name="Amaro F."/>
            <person name="Zusman T."/>
            <person name="Lifshitz Z."/>
            <person name="Cohen O."/>
            <person name="Gilbert J.A."/>
            <person name="Pupko T."/>
            <person name="Shuman H.A."/>
            <person name="Segal G."/>
        </authorList>
    </citation>
    <scope>NUCLEOTIDE SEQUENCE [LARGE SCALE GENOMIC DNA]</scope>
    <source>
        <strain evidence="1 3">CDC#1407-AL-14</strain>
    </source>
</reference>
<sequence length="140" mass="15417">MNFQNSLPAAHPRIPAASTAGPMPFGAKKNCNYYIIQWWTPRSELKAIYTNALAIESPRLRPRNPNDAYSGFQSCTFSPSNFWQHCKLKVQVRPPDMGPAVAAAGIRSGKNICVDSYGSKPRGYKLVGALIQIGNLHELV</sequence>
<dbReference type="Proteomes" id="UP000255066">
    <property type="component" value="Unassembled WGS sequence"/>
</dbReference>
<protein>
    <submittedName>
        <fullName evidence="2">Uncharacterized protein</fullName>
    </submittedName>
</protein>
<dbReference type="STRING" id="28083.Lbir_2386"/>
<dbReference type="EMBL" id="LNXT01000044">
    <property type="protein sequence ID" value="KTC68853.1"/>
    <property type="molecule type" value="Genomic_DNA"/>
</dbReference>
<proteinExistence type="predicted"/>
<gene>
    <name evidence="1" type="ORF">Lbir_2386</name>
    <name evidence="2" type="ORF">NCTC12437_03026</name>
</gene>
<evidence type="ECO:0000313" key="1">
    <source>
        <dbReference type="EMBL" id="KTC68853.1"/>
    </source>
</evidence>
<dbReference type="EMBL" id="UGNW01000001">
    <property type="protein sequence ID" value="STX33205.1"/>
    <property type="molecule type" value="Genomic_DNA"/>
</dbReference>
<keyword evidence="3" id="KW-1185">Reference proteome</keyword>
<organism evidence="2 4">
    <name type="scientific">Legionella birminghamensis</name>
    <dbReference type="NCBI Taxonomy" id="28083"/>
    <lineage>
        <taxon>Bacteria</taxon>
        <taxon>Pseudomonadati</taxon>
        <taxon>Pseudomonadota</taxon>
        <taxon>Gammaproteobacteria</taxon>
        <taxon>Legionellales</taxon>
        <taxon>Legionellaceae</taxon>
        <taxon>Legionella</taxon>
    </lineage>
</organism>
<name>A0A378IEP1_9GAMM</name>
<evidence type="ECO:0000313" key="3">
    <source>
        <dbReference type="Proteomes" id="UP000054735"/>
    </source>
</evidence>
<dbReference type="Proteomes" id="UP000054735">
    <property type="component" value="Unassembled WGS sequence"/>
</dbReference>
<reference evidence="2 4" key="2">
    <citation type="submission" date="2018-06" db="EMBL/GenBank/DDBJ databases">
        <authorList>
            <consortium name="Pathogen Informatics"/>
            <person name="Doyle S."/>
        </authorList>
    </citation>
    <scope>NUCLEOTIDE SEQUENCE [LARGE SCALE GENOMIC DNA]</scope>
    <source>
        <strain evidence="2 4">NCTC12437</strain>
    </source>
</reference>
<dbReference type="AlphaFoldDB" id="A0A378IEP1"/>
<evidence type="ECO:0000313" key="4">
    <source>
        <dbReference type="Proteomes" id="UP000255066"/>
    </source>
</evidence>
<evidence type="ECO:0000313" key="2">
    <source>
        <dbReference type="EMBL" id="STX33205.1"/>
    </source>
</evidence>